<evidence type="ECO:0000256" key="1">
    <source>
        <dbReference type="ARBA" id="ARBA00022741"/>
    </source>
</evidence>
<dbReference type="SUPFAM" id="SSF54211">
    <property type="entry name" value="Ribosomal protein S5 domain 2-like"/>
    <property type="match status" value="1"/>
</dbReference>
<feature type="domain" description="Elongation Factor G" evidence="3">
    <location>
        <begin position="219"/>
        <end position="285"/>
    </location>
</feature>
<feature type="non-terminal residue" evidence="5">
    <location>
        <position position="577"/>
    </location>
</feature>
<evidence type="ECO:0000256" key="2">
    <source>
        <dbReference type="ARBA" id="ARBA00023134"/>
    </source>
</evidence>
<dbReference type="SUPFAM" id="SSF54980">
    <property type="entry name" value="EF-G C-terminal domain-like"/>
    <property type="match status" value="1"/>
</dbReference>
<dbReference type="SUPFAM" id="SSF50447">
    <property type="entry name" value="Translation proteins"/>
    <property type="match status" value="1"/>
</dbReference>
<dbReference type="PANTHER" id="PTHR42908">
    <property type="entry name" value="TRANSLATION ELONGATION FACTOR-RELATED"/>
    <property type="match status" value="1"/>
</dbReference>
<dbReference type="GO" id="GO:0003924">
    <property type="term" value="F:GTPase activity"/>
    <property type="evidence" value="ECO:0007669"/>
    <property type="project" value="TreeGrafter"/>
</dbReference>
<dbReference type="Gene3D" id="3.30.230.10">
    <property type="match status" value="1"/>
</dbReference>
<dbReference type="GO" id="GO:1990904">
    <property type="term" value="C:ribonucleoprotein complex"/>
    <property type="evidence" value="ECO:0007669"/>
    <property type="project" value="TreeGrafter"/>
</dbReference>
<dbReference type="AlphaFoldDB" id="A0A7R9Q671"/>
<dbReference type="CDD" id="cd16261">
    <property type="entry name" value="EF2_snRNP_III"/>
    <property type="match status" value="1"/>
</dbReference>
<dbReference type="OrthoDB" id="364892at2759"/>
<dbReference type="InterPro" id="IPR056752">
    <property type="entry name" value="EFL1"/>
</dbReference>
<dbReference type="EMBL" id="OC866768">
    <property type="protein sequence ID" value="CAD7633139.1"/>
    <property type="molecule type" value="Genomic_DNA"/>
</dbReference>
<dbReference type="GO" id="GO:0043022">
    <property type="term" value="F:ribosome binding"/>
    <property type="evidence" value="ECO:0007669"/>
    <property type="project" value="TreeGrafter"/>
</dbReference>
<dbReference type="CDD" id="cd01681">
    <property type="entry name" value="aeEF2_snRNP_like_IV"/>
    <property type="match status" value="1"/>
</dbReference>
<gene>
    <name evidence="5" type="ORF">OSB1V03_LOCUS13538</name>
</gene>
<keyword evidence="6" id="KW-1185">Reference proteome</keyword>
<evidence type="ECO:0008006" key="7">
    <source>
        <dbReference type="Google" id="ProtNLM"/>
    </source>
</evidence>
<dbReference type="EMBL" id="CAJPIZ010012193">
    <property type="protein sequence ID" value="CAG2113569.1"/>
    <property type="molecule type" value="Genomic_DNA"/>
</dbReference>
<name>A0A7R9Q671_9ACAR</name>
<dbReference type="GO" id="GO:0005525">
    <property type="term" value="F:GTP binding"/>
    <property type="evidence" value="ECO:0007669"/>
    <property type="project" value="UniProtKB-KW"/>
</dbReference>
<dbReference type="FunFam" id="3.30.70.870:FF:000002">
    <property type="entry name" value="Translation elongation factor 2"/>
    <property type="match status" value="1"/>
</dbReference>
<evidence type="ECO:0000259" key="3">
    <source>
        <dbReference type="Pfam" id="PF14492"/>
    </source>
</evidence>
<dbReference type="InterPro" id="IPR041095">
    <property type="entry name" value="EFG_II"/>
</dbReference>
<dbReference type="CDD" id="cd16268">
    <property type="entry name" value="EF2_II"/>
    <property type="match status" value="1"/>
</dbReference>
<dbReference type="Proteomes" id="UP000759131">
    <property type="component" value="Unassembled WGS sequence"/>
</dbReference>
<organism evidence="5">
    <name type="scientific">Medioppia subpectinata</name>
    <dbReference type="NCBI Taxonomy" id="1979941"/>
    <lineage>
        <taxon>Eukaryota</taxon>
        <taxon>Metazoa</taxon>
        <taxon>Ecdysozoa</taxon>
        <taxon>Arthropoda</taxon>
        <taxon>Chelicerata</taxon>
        <taxon>Arachnida</taxon>
        <taxon>Acari</taxon>
        <taxon>Acariformes</taxon>
        <taxon>Sarcoptiformes</taxon>
        <taxon>Oribatida</taxon>
        <taxon>Brachypylina</taxon>
        <taxon>Oppioidea</taxon>
        <taxon>Oppiidae</taxon>
        <taxon>Medioppia</taxon>
    </lineage>
</organism>
<dbReference type="GO" id="GO:0005829">
    <property type="term" value="C:cytosol"/>
    <property type="evidence" value="ECO:0007669"/>
    <property type="project" value="TreeGrafter"/>
</dbReference>
<dbReference type="InterPro" id="IPR020568">
    <property type="entry name" value="Ribosomal_Su5_D2-typ_SF"/>
</dbReference>
<keyword evidence="1" id="KW-0547">Nucleotide-binding</keyword>
<reference evidence="5" key="1">
    <citation type="submission" date="2020-11" db="EMBL/GenBank/DDBJ databases">
        <authorList>
            <person name="Tran Van P."/>
        </authorList>
    </citation>
    <scope>NUCLEOTIDE SEQUENCE</scope>
</reference>
<accession>A0A7R9Q671</accession>
<dbReference type="Gene3D" id="2.40.30.10">
    <property type="entry name" value="Translation factors"/>
    <property type="match status" value="1"/>
</dbReference>
<feature type="domain" description="Elongation factor-like GTPase 1" evidence="4">
    <location>
        <begin position="344"/>
        <end position="426"/>
    </location>
</feature>
<evidence type="ECO:0000259" key="4">
    <source>
        <dbReference type="Pfam" id="PF25118"/>
    </source>
</evidence>
<dbReference type="GO" id="GO:0042256">
    <property type="term" value="P:cytosolic ribosome assembly"/>
    <property type="evidence" value="ECO:0007669"/>
    <property type="project" value="TreeGrafter"/>
</dbReference>
<dbReference type="Pfam" id="PF14492">
    <property type="entry name" value="EFG_III"/>
    <property type="match status" value="1"/>
</dbReference>
<dbReference type="InterPro" id="IPR009000">
    <property type="entry name" value="Transl_B-barrel_sf"/>
</dbReference>
<keyword evidence="2" id="KW-0342">GTP-binding</keyword>
<dbReference type="PANTHER" id="PTHR42908:SF3">
    <property type="entry name" value="ELONGATION FACTOR-LIKE GTPASE 1"/>
    <property type="match status" value="1"/>
</dbReference>
<dbReference type="Gene3D" id="3.30.70.870">
    <property type="entry name" value="Elongation Factor G (Translational Gtpase), domain 3"/>
    <property type="match status" value="1"/>
</dbReference>
<proteinExistence type="predicted"/>
<sequence length="577" mass="64711">MCSNTIRFDSLPKKTQALKEDFMKCSPNRNSTLIVCVSKLFPFEKKFLPQNRQRALTQEEIINRRKLKELEEKSDNKLETNAQKEDNIEITETNDENNKQMDDNDKVFIAFARVFSGSIRSGDTVYVLGPKHNPNKIDDNIEIDSNLTVSELSSDQHITKCQIKDLYILMGRELESANEVCAGNILGIGGLENHILKSGTLSSTIYCPPFIDLHLTTSIPILRVALEPQNPSEMPKLVNALKMLNQSDPCVDVKIQETGEHVIVTTGEVHLQRCITDLTQFSSIDINCSEPIVPFRETIVEPPKLDMTNELISAQRPASGTSNTTDGRIELYTVNKKSKIRFIAKPLPQEVCKLLEQNTSLLKIITRTQRKSAEFCEQITEKTLNSIQELRSRLKTAFIEAKWPEETVDQIWSIGPKYCGTNLLLSRIPDFNDNNVLQQILSKDNEIRNQYENSFVSGFQLATLAGPLCDEPLMSVCFIAEEWAVSSDNLDLNSGQIMSTVKECCRRSFQAQPQRLMAAMFSCSIQVDNDALVLTVNSDSGHSGIGRVIVSIGAFELSRIGTPTHHNIVSFTTAFAL</sequence>
<evidence type="ECO:0000313" key="5">
    <source>
        <dbReference type="EMBL" id="CAD7633139.1"/>
    </source>
</evidence>
<dbReference type="InterPro" id="IPR014721">
    <property type="entry name" value="Ribsml_uS5_D2-typ_fold_subgr"/>
</dbReference>
<dbReference type="Pfam" id="PF25118">
    <property type="entry name" value="EFL1"/>
    <property type="match status" value="1"/>
</dbReference>
<protein>
    <recommendedName>
        <fullName evidence="7">Elongation Factor G domain-containing protein</fullName>
    </recommendedName>
</protein>
<evidence type="ECO:0000313" key="6">
    <source>
        <dbReference type="Proteomes" id="UP000759131"/>
    </source>
</evidence>
<dbReference type="InterPro" id="IPR035647">
    <property type="entry name" value="EFG_III/V"/>
</dbReference>